<organism evidence="2 3">
    <name type="scientific">Williamsia limnetica</name>
    <dbReference type="NCBI Taxonomy" id="882452"/>
    <lineage>
        <taxon>Bacteria</taxon>
        <taxon>Bacillati</taxon>
        <taxon>Actinomycetota</taxon>
        <taxon>Actinomycetes</taxon>
        <taxon>Mycobacteriales</taxon>
        <taxon>Nocardiaceae</taxon>
        <taxon>Williamsia</taxon>
    </lineage>
</organism>
<sequence>MFCGQRLTAVMGWANTGYKLATMAPTDKNAVPPLEDDERRTPWPFLIAVAIVVLVLGAIGVMHVVRPAEDRLTEESKVSRTINDYYTAQNALNYSNFRALTCAAQRDSADFPSEDAFSTEQTEAREADGQIEISNISETVVNGDRATANVHSFRKQKTQTQITPVTLVKESDSWKVCS</sequence>
<feature type="transmembrane region" description="Helical" evidence="1">
    <location>
        <begin position="43"/>
        <end position="65"/>
    </location>
</feature>
<keyword evidence="1" id="KW-0812">Transmembrane</keyword>
<dbReference type="Gene3D" id="3.10.450.50">
    <property type="match status" value="1"/>
</dbReference>
<dbReference type="AlphaFoldDB" id="A0A318RMU2"/>
<accession>A0A318RMU2</accession>
<keyword evidence="1" id="KW-1133">Transmembrane helix</keyword>
<proteinExistence type="predicted"/>
<evidence type="ECO:0000256" key="1">
    <source>
        <dbReference type="SAM" id="Phobius"/>
    </source>
</evidence>
<keyword evidence="1" id="KW-0472">Membrane</keyword>
<protein>
    <recommendedName>
        <fullName evidence="4">DUF4878 domain-containing protein</fullName>
    </recommendedName>
</protein>
<dbReference type="EMBL" id="QJSP01000002">
    <property type="protein sequence ID" value="PYE19944.1"/>
    <property type="molecule type" value="Genomic_DNA"/>
</dbReference>
<evidence type="ECO:0000313" key="2">
    <source>
        <dbReference type="EMBL" id="PYE19944.1"/>
    </source>
</evidence>
<name>A0A318RMU2_WILLI</name>
<comment type="caution">
    <text evidence="2">The sequence shown here is derived from an EMBL/GenBank/DDBJ whole genome shotgun (WGS) entry which is preliminary data.</text>
</comment>
<evidence type="ECO:0008006" key="4">
    <source>
        <dbReference type="Google" id="ProtNLM"/>
    </source>
</evidence>
<keyword evidence="3" id="KW-1185">Reference proteome</keyword>
<gene>
    <name evidence="2" type="ORF">DFR67_10282</name>
</gene>
<evidence type="ECO:0000313" key="3">
    <source>
        <dbReference type="Proteomes" id="UP000247591"/>
    </source>
</evidence>
<dbReference type="Proteomes" id="UP000247591">
    <property type="component" value="Unassembled WGS sequence"/>
</dbReference>
<reference evidence="2 3" key="1">
    <citation type="submission" date="2018-06" db="EMBL/GenBank/DDBJ databases">
        <title>Genomic Encyclopedia of Type Strains, Phase IV (KMG-IV): sequencing the most valuable type-strain genomes for metagenomic binning, comparative biology and taxonomic classification.</title>
        <authorList>
            <person name="Goeker M."/>
        </authorList>
    </citation>
    <scope>NUCLEOTIDE SEQUENCE [LARGE SCALE GENOMIC DNA]</scope>
    <source>
        <strain evidence="2 3">DSM 45521</strain>
    </source>
</reference>